<evidence type="ECO:0000256" key="1">
    <source>
        <dbReference type="SAM" id="Coils"/>
    </source>
</evidence>
<feature type="coiled-coil region" evidence="1">
    <location>
        <begin position="566"/>
        <end position="629"/>
    </location>
</feature>
<reference evidence="4" key="1">
    <citation type="submission" date="2015-09" db="EMBL/GenBank/DDBJ databases">
        <authorList>
            <consortium name="Pathogen Informatics"/>
        </authorList>
    </citation>
    <scope>NUCLEOTIDE SEQUENCE [LARGE SCALE GENOMIC DNA]</scope>
    <source>
        <strain evidence="4">Lake Konstanz</strain>
    </source>
</reference>
<dbReference type="Proteomes" id="UP000051952">
    <property type="component" value="Unassembled WGS sequence"/>
</dbReference>
<dbReference type="VEuPathDB" id="TriTrypDB:BSAL_07030"/>
<organism evidence="3 4">
    <name type="scientific">Bodo saltans</name>
    <name type="common">Flagellated protozoan</name>
    <dbReference type="NCBI Taxonomy" id="75058"/>
    <lineage>
        <taxon>Eukaryota</taxon>
        <taxon>Discoba</taxon>
        <taxon>Euglenozoa</taxon>
        <taxon>Kinetoplastea</taxon>
        <taxon>Metakinetoplastina</taxon>
        <taxon>Eubodonida</taxon>
        <taxon>Bodonidae</taxon>
        <taxon>Bodo</taxon>
    </lineage>
</organism>
<feature type="compositionally biased region" description="Low complexity" evidence="2">
    <location>
        <begin position="161"/>
        <end position="176"/>
    </location>
</feature>
<protein>
    <recommendedName>
        <fullName evidence="5">CAP-Gly domain-containing protein</fullName>
    </recommendedName>
</protein>
<evidence type="ECO:0008006" key="5">
    <source>
        <dbReference type="Google" id="ProtNLM"/>
    </source>
</evidence>
<gene>
    <name evidence="3" type="ORF">BSAL_07030</name>
</gene>
<feature type="compositionally biased region" description="Polar residues" evidence="2">
    <location>
        <begin position="177"/>
        <end position="187"/>
    </location>
</feature>
<name>A0A0S4JBN0_BODSA</name>
<feature type="compositionally biased region" description="Polar residues" evidence="2">
    <location>
        <begin position="28"/>
        <end position="46"/>
    </location>
</feature>
<sequence>MKKSSSGSQVPKPTKPVAPVRSSPPPTNGNVRTTSRLPAEKQQQSVPSPPATGGTSKSPRIVVDPSLVSTTGDLGTFIEYNGGLWKVAYSGPVYFTDTDDKYLGLIACSSGSGNEPCSPIGNCNGTVADVAYFVCEENRGLLLPVQEVLSLANTSPERGITPSSSTATAAAQQVQSLPTRTLTLESDNSPRGHQEDLESSLSGLVAGAQSIRRLRDEASPAASLLSIHSHSTPHSNQKHTANSHCDAACETDAFLLDALHFQGVQSSCDEWLQTNASVDAVRKHVLQLFNPLGSASRRVLSVVEPLLDQEINWLEDKKRSVGVLQERVNWDQMSHDLSQRLAVLAASSHTTTTPQQQQPHVSHIVDEWEIRNEVPHRLHATIDQLCHEIRNAMKAPIVATEEGDADNTAPQLLAVATETAHRHAVSEALGLLDAALLPIADYAKRTELRVECAVTTSEDPSTNIASFTKAMSEIDHIREQFRRLQFSIESVNQDAARAMSEGRVDELESLSHARVDLAQKMQCITCDLISQFPDLQTLYVETPREKLREAVAIVRKSLPIVQQDLHKQYEECSAVVKEQLQQLETNKEQFLRDAFQNSNALSDHVHMVAEAHKNELELHEQLRNLLTQLVDARVRKYQAVSALDACVSSRVQLFEKYHESAAEKEINVTRDTERERVLSAASQLAGNLSTPINHLSESEEASLMTVQRRLFELQTEAHDLHKGAYREVCLATEELAHRKDQAHRVICDRLDRCRAELEIAMDSTDDTTATRGMARERNELERAAIELHGDIFAIRSIGISCGGVFEERSLPFLIKCGKEYVDPMIEAKQLTNQRAQKLLGIKEELKMGPK</sequence>
<dbReference type="AlphaFoldDB" id="A0A0S4JBN0"/>
<proteinExistence type="predicted"/>
<feature type="region of interest" description="Disordered" evidence="2">
    <location>
        <begin position="1"/>
        <end position="62"/>
    </location>
</feature>
<dbReference type="Gene3D" id="2.30.30.190">
    <property type="entry name" value="CAP Gly-rich-like domain"/>
    <property type="match status" value="1"/>
</dbReference>
<dbReference type="SUPFAM" id="SSF74924">
    <property type="entry name" value="Cap-Gly domain"/>
    <property type="match status" value="1"/>
</dbReference>
<feature type="region of interest" description="Disordered" evidence="2">
    <location>
        <begin position="155"/>
        <end position="200"/>
    </location>
</feature>
<accession>A0A0S4JBN0</accession>
<dbReference type="OrthoDB" id="2130750at2759"/>
<keyword evidence="1" id="KW-0175">Coiled coil</keyword>
<evidence type="ECO:0000256" key="2">
    <source>
        <dbReference type="SAM" id="MobiDB-lite"/>
    </source>
</evidence>
<evidence type="ECO:0000313" key="4">
    <source>
        <dbReference type="Proteomes" id="UP000051952"/>
    </source>
</evidence>
<dbReference type="EMBL" id="CYKH01001400">
    <property type="protein sequence ID" value="CUG86851.1"/>
    <property type="molecule type" value="Genomic_DNA"/>
</dbReference>
<feature type="compositionally biased region" description="Polar residues" evidence="2">
    <location>
        <begin position="1"/>
        <end position="11"/>
    </location>
</feature>
<dbReference type="InterPro" id="IPR036859">
    <property type="entry name" value="CAP-Gly_dom_sf"/>
</dbReference>
<keyword evidence="4" id="KW-1185">Reference proteome</keyword>
<evidence type="ECO:0000313" key="3">
    <source>
        <dbReference type="EMBL" id="CUG86851.1"/>
    </source>
</evidence>